<evidence type="ECO:0000313" key="7">
    <source>
        <dbReference type="EMBL" id="MDQ8832214.1"/>
    </source>
</evidence>
<dbReference type="GO" id="GO:0016787">
    <property type="term" value="F:hydrolase activity"/>
    <property type="evidence" value="ECO:0007669"/>
    <property type="project" value="UniProtKB-KW"/>
</dbReference>
<dbReference type="InterPro" id="IPR020084">
    <property type="entry name" value="NUDIX_hydrolase_CS"/>
</dbReference>
<dbReference type="PROSITE" id="PS51462">
    <property type="entry name" value="NUDIX"/>
    <property type="match status" value="1"/>
</dbReference>
<evidence type="ECO:0000313" key="9">
    <source>
        <dbReference type="Proteomes" id="UP001228446"/>
    </source>
</evidence>
<dbReference type="SUPFAM" id="SSF55811">
    <property type="entry name" value="Nudix"/>
    <property type="match status" value="1"/>
</dbReference>
<dbReference type="PANTHER" id="PTHR43046:SF12">
    <property type="entry name" value="GDP-MANNOSE MANNOSYL HYDROLASE"/>
    <property type="match status" value="1"/>
</dbReference>
<dbReference type="EMBL" id="JAVIBX010000001">
    <property type="protein sequence ID" value="MDQ8832214.1"/>
    <property type="molecule type" value="Genomic_DNA"/>
</dbReference>
<protein>
    <submittedName>
        <fullName evidence="6">NUDIX hydrolase</fullName>
        <ecNumber evidence="7">3.6.-.-</ecNumber>
    </submittedName>
</protein>
<dbReference type="Gene3D" id="3.90.79.10">
    <property type="entry name" value="Nucleoside Triphosphate Pyrophosphohydrolase"/>
    <property type="match status" value="1"/>
</dbReference>
<evidence type="ECO:0000313" key="6">
    <source>
        <dbReference type="EMBL" id="BBA92701.1"/>
    </source>
</evidence>
<comment type="similarity">
    <text evidence="4">Belongs to the Nudix hydrolase family.</text>
</comment>
<evidence type="ECO:0000313" key="8">
    <source>
        <dbReference type="Proteomes" id="UP000269331"/>
    </source>
</evidence>
<dbReference type="OrthoDB" id="9816289at2"/>
<reference evidence="7 9" key="2">
    <citation type="submission" date="2023-08" db="EMBL/GenBank/DDBJ databases">
        <title>Streptococcus ruminantium-associated sheep mastitis outbreak detected in Italy is distinct from bovine isolates.</title>
        <authorList>
            <person name="Rosa M.N."/>
            <person name="Vezina B."/>
            <person name="Tola S."/>
        </authorList>
    </citation>
    <scope>NUCLEOTIDE SEQUENCE [LARGE SCALE GENOMIC DNA]</scope>
    <source>
        <strain evidence="7 9">OM6730</strain>
    </source>
</reference>
<dbReference type="InterPro" id="IPR020476">
    <property type="entry name" value="Nudix_hydrolase"/>
</dbReference>
<organism evidence="6 8">
    <name type="scientific">Streptococcus ruminantium</name>
    <dbReference type="NCBI Taxonomy" id="1917441"/>
    <lineage>
        <taxon>Bacteria</taxon>
        <taxon>Bacillati</taxon>
        <taxon>Bacillota</taxon>
        <taxon>Bacilli</taxon>
        <taxon>Lactobacillales</taxon>
        <taxon>Streptococcaceae</taxon>
        <taxon>Streptococcus</taxon>
    </lineage>
</organism>
<evidence type="ECO:0000256" key="1">
    <source>
        <dbReference type="ARBA" id="ARBA00001946"/>
    </source>
</evidence>
<evidence type="ECO:0000259" key="5">
    <source>
        <dbReference type="PROSITE" id="PS51462"/>
    </source>
</evidence>
<accession>A0A2Z5TZI0</accession>
<name>A0A2Z5TZI0_9STRE</name>
<evidence type="ECO:0000256" key="3">
    <source>
        <dbReference type="ARBA" id="ARBA00022842"/>
    </source>
</evidence>
<proteinExistence type="inferred from homology"/>
<evidence type="ECO:0000256" key="2">
    <source>
        <dbReference type="ARBA" id="ARBA00022801"/>
    </source>
</evidence>
<dbReference type="Pfam" id="PF00293">
    <property type="entry name" value="NUDIX"/>
    <property type="match status" value="1"/>
</dbReference>
<keyword evidence="2 4" id="KW-0378">Hydrolase</keyword>
<dbReference type="InterPro" id="IPR000086">
    <property type="entry name" value="NUDIX_hydrolase_dom"/>
</dbReference>
<dbReference type="PANTHER" id="PTHR43046">
    <property type="entry name" value="GDP-MANNOSE MANNOSYL HYDROLASE"/>
    <property type="match status" value="1"/>
</dbReference>
<sequence length="135" mass="15497">MPVKLIVHVLLEEDGRYLVTKRSMIKRGQENVYPNFWDIPGGGVEVGELPQDAAIREVFEETGQQVELLAIIHEDSQYDVSKEMVFTRLVYSGKLLTNLPIQLDPEEHTAYRWIGSLSELIGDKWVPYLDAIIRK</sequence>
<dbReference type="RefSeq" id="WP_024532931.1">
    <property type="nucleotide sequence ID" value="NZ_AP018400.1"/>
</dbReference>
<reference evidence="6 8" key="1">
    <citation type="journal article" date="2018" name="Genome Biol. Evol.">
        <title>Complete Genome Sequence of Streptococcus ruminantium sp. nov. GUT-187T (=DSM 104980T =JCM 31869T), the Type Strain of S. ruminantium, and Comparison with Genome Sequences of Streptococcus suis Strains.</title>
        <authorList>
            <person name="Tohya M."/>
            <person name="Sekizaki T."/>
            <person name="Miyoshi-Akiyama T."/>
        </authorList>
    </citation>
    <scope>NUCLEOTIDE SEQUENCE [LARGE SCALE GENOMIC DNA]</scope>
    <source>
        <strain evidence="6 8">GUT187T</strain>
    </source>
</reference>
<keyword evidence="3" id="KW-0460">Magnesium</keyword>
<feature type="domain" description="Nudix hydrolase" evidence="5">
    <location>
        <begin position="2"/>
        <end position="135"/>
    </location>
</feature>
<gene>
    <name evidence="7" type="ORF">RFF62_00090</name>
    <name evidence="6" type="ORF">SR187_5465</name>
</gene>
<dbReference type="PRINTS" id="PR00502">
    <property type="entry name" value="NUDIXFAMILY"/>
</dbReference>
<dbReference type="KEGG" id="srq:SR187_5465"/>
<dbReference type="GeneID" id="52229641"/>
<dbReference type="CDD" id="cd02883">
    <property type="entry name" value="NUDIX_Hydrolase"/>
    <property type="match status" value="1"/>
</dbReference>
<evidence type="ECO:0000256" key="4">
    <source>
        <dbReference type="RuleBase" id="RU003476"/>
    </source>
</evidence>
<dbReference type="PROSITE" id="PS00893">
    <property type="entry name" value="NUDIX_BOX"/>
    <property type="match status" value="1"/>
</dbReference>
<dbReference type="AlphaFoldDB" id="A0A2Z5TZI0"/>
<dbReference type="InterPro" id="IPR015797">
    <property type="entry name" value="NUDIX_hydrolase-like_dom_sf"/>
</dbReference>
<comment type="cofactor">
    <cofactor evidence="1">
        <name>Mg(2+)</name>
        <dbReference type="ChEBI" id="CHEBI:18420"/>
    </cofactor>
</comment>
<dbReference type="EMBL" id="AP018400">
    <property type="protein sequence ID" value="BBA92701.1"/>
    <property type="molecule type" value="Genomic_DNA"/>
</dbReference>
<keyword evidence="9" id="KW-1185">Reference proteome</keyword>
<dbReference type="EC" id="3.6.-.-" evidence="7"/>
<dbReference type="Proteomes" id="UP000269331">
    <property type="component" value="Chromosome"/>
</dbReference>
<dbReference type="Proteomes" id="UP001228446">
    <property type="component" value="Unassembled WGS sequence"/>
</dbReference>